<dbReference type="GO" id="GO:0009097">
    <property type="term" value="P:isoleucine biosynthetic process"/>
    <property type="evidence" value="ECO:0007669"/>
    <property type="project" value="TreeGrafter"/>
</dbReference>
<dbReference type="EC" id="4.3.1.17" evidence="3"/>
<evidence type="ECO:0000256" key="4">
    <source>
        <dbReference type="ARBA" id="ARBA00022898"/>
    </source>
</evidence>
<dbReference type="Pfam" id="PF00291">
    <property type="entry name" value="PALP"/>
    <property type="match status" value="1"/>
</dbReference>
<dbReference type="PANTHER" id="PTHR48078">
    <property type="entry name" value="THREONINE DEHYDRATASE, MITOCHONDRIAL-RELATED"/>
    <property type="match status" value="1"/>
</dbReference>
<comment type="similarity">
    <text evidence="2">Belongs to the serine/threonine dehydratase family.</text>
</comment>
<dbReference type="STRING" id="743788.S8ESH4"/>
<evidence type="ECO:0000256" key="3">
    <source>
        <dbReference type="ARBA" id="ARBA00012093"/>
    </source>
</evidence>
<evidence type="ECO:0000313" key="9">
    <source>
        <dbReference type="Proteomes" id="UP000015241"/>
    </source>
</evidence>
<evidence type="ECO:0000313" key="8">
    <source>
        <dbReference type="EMBL" id="EPT05874.1"/>
    </source>
</evidence>
<proteinExistence type="inferred from homology"/>
<name>S8ESH4_FOMSC</name>
<dbReference type="GO" id="GO:0003941">
    <property type="term" value="F:L-serine ammonia-lyase activity"/>
    <property type="evidence" value="ECO:0007669"/>
    <property type="project" value="UniProtKB-EC"/>
</dbReference>
<comment type="cofactor">
    <cofactor evidence="1">
        <name>pyridoxal 5'-phosphate</name>
        <dbReference type="ChEBI" id="CHEBI:597326"/>
    </cofactor>
</comment>
<evidence type="ECO:0000256" key="5">
    <source>
        <dbReference type="ARBA" id="ARBA00023239"/>
    </source>
</evidence>
<dbReference type="HOGENOM" id="CLU_021152_3_1_1"/>
<keyword evidence="5" id="KW-0456">Lyase</keyword>
<dbReference type="OrthoDB" id="7773036at2759"/>
<dbReference type="GO" id="GO:0004794">
    <property type="term" value="F:threonine deaminase activity"/>
    <property type="evidence" value="ECO:0007669"/>
    <property type="project" value="TreeGrafter"/>
</dbReference>
<comment type="catalytic activity">
    <reaction evidence="6">
        <text>L-serine = pyruvate + NH4(+)</text>
        <dbReference type="Rhea" id="RHEA:19169"/>
        <dbReference type="ChEBI" id="CHEBI:15361"/>
        <dbReference type="ChEBI" id="CHEBI:28938"/>
        <dbReference type="ChEBI" id="CHEBI:33384"/>
        <dbReference type="EC" id="4.3.1.17"/>
    </reaction>
</comment>
<dbReference type="Proteomes" id="UP000015241">
    <property type="component" value="Unassembled WGS sequence"/>
</dbReference>
<evidence type="ECO:0000259" key="7">
    <source>
        <dbReference type="Pfam" id="PF00291"/>
    </source>
</evidence>
<feature type="domain" description="Tryptophan synthase beta chain-like PALP" evidence="7">
    <location>
        <begin position="15"/>
        <end position="339"/>
    </location>
</feature>
<sequence>MTTAADTDPEKLWLETPLVFSPHISSRLGCNAYLKLDNLQPAQSFKSRGISYFILHARRTHGQSVHVIIASGGNAGLAAACASKALGLRCTVFLPQGVSASTVEFMEREGAEIVTAGRIYLEALRAAEKAVALDPNAVMVPAYDEPLLWEGHSSIVAELTRQLPEQVKPDAIFCSVGGAGLCAGVMLGCKSIGWDDVPVVALETTGSNCFYQSLALNPGAFPSVSQPAAGIRAERCLDYDVTVAHLSNLTSRATSLGASSPAAGSIRMALDRKGSIKSVCVDDEFAMKAGLLFADEHKILVELACSTTLVPAYSPELFAKLVPPSPSGERNTVVFVVCGGFKVSLAELEEYRTNVEKYAEGRTHWEVLCNGVEWNIAL</sequence>
<gene>
    <name evidence="8" type="ORF">FOMPIDRAFT_1026764</name>
</gene>
<dbReference type="InterPro" id="IPR036052">
    <property type="entry name" value="TrpB-like_PALP_sf"/>
</dbReference>
<dbReference type="AlphaFoldDB" id="S8ESH4"/>
<dbReference type="PANTHER" id="PTHR48078:SF2">
    <property type="entry name" value="CATABOLIC L-SERINE_THREONINE DEHYDRATASE"/>
    <property type="match status" value="1"/>
</dbReference>
<dbReference type="eggNOG" id="KOG1250">
    <property type="taxonomic scope" value="Eukaryota"/>
</dbReference>
<dbReference type="EMBL" id="KE504122">
    <property type="protein sequence ID" value="EPT05874.1"/>
    <property type="molecule type" value="Genomic_DNA"/>
</dbReference>
<dbReference type="InParanoid" id="S8ESH4"/>
<accession>S8ESH4</accession>
<dbReference type="SUPFAM" id="SSF53686">
    <property type="entry name" value="Tryptophan synthase beta subunit-like PLP-dependent enzymes"/>
    <property type="match status" value="1"/>
</dbReference>
<dbReference type="Gene3D" id="3.40.50.1100">
    <property type="match status" value="2"/>
</dbReference>
<organism evidence="8 9">
    <name type="scientific">Fomitopsis schrenkii</name>
    <name type="common">Brown rot fungus</name>
    <dbReference type="NCBI Taxonomy" id="2126942"/>
    <lineage>
        <taxon>Eukaryota</taxon>
        <taxon>Fungi</taxon>
        <taxon>Dikarya</taxon>
        <taxon>Basidiomycota</taxon>
        <taxon>Agaricomycotina</taxon>
        <taxon>Agaricomycetes</taxon>
        <taxon>Polyporales</taxon>
        <taxon>Fomitopsis</taxon>
    </lineage>
</organism>
<protein>
    <recommendedName>
        <fullName evidence="3">L-serine ammonia-lyase</fullName>
        <ecNumber evidence="3">4.3.1.17</ecNumber>
    </recommendedName>
</protein>
<dbReference type="InterPro" id="IPR001926">
    <property type="entry name" value="TrpB-like_PALP"/>
</dbReference>
<dbReference type="GO" id="GO:0006565">
    <property type="term" value="P:L-serine catabolic process"/>
    <property type="evidence" value="ECO:0007669"/>
    <property type="project" value="TreeGrafter"/>
</dbReference>
<keyword evidence="4" id="KW-0663">Pyridoxal phosphate</keyword>
<evidence type="ECO:0000256" key="6">
    <source>
        <dbReference type="ARBA" id="ARBA00049406"/>
    </source>
</evidence>
<reference evidence="8 9" key="1">
    <citation type="journal article" date="2012" name="Science">
        <title>The Paleozoic origin of enzymatic lignin decomposition reconstructed from 31 fungal genomes.</title>
        <authorList>
            <person name="Floudas D."/>
            <person name="Binder M."/>
            <person name="Riley R."/>
            <person name="Barry K."/>
            <person name="Blanchette R.A."/>
            <person name="Henrissat B."/>
            <person name="Martinez A.T."/>
            <person name="Otillar R."/>
            <person name="Spatafora J.W."/>
            <person name="Yadav J.S."/>
            <person name="Aerts A."/>
            <person name="Benoit I."/>
            <person name="Boyd A."/>
            <person name="Carlson A."/>
            <person name="Copeland A."/>
            <person name="Coutinho P.M."/>
            <person name="de Vries R.P."/>
            <person name="Ferreira P."/>
            <person name="Findley K."/>
            <person name="Foster B."/>
            <person name="Gaskell J."/>
            <person name="Glotzer D."/>
            <person name="Gorecki P."/>
            <person name="Heitman J."/>
            <person name="Hesse C."/>
            <person name="Hori C."/>
            <person name="Igarashi K."/>
            <person name="Jurgens J.A."/>
            <person name="Kallen N."/>
            <person name="Kersten P."/>
            <person name="Kohler A."/>
            <person name="Kuees U."/>
            <person name="Kumar T.K.A."/>
            <person name="Kuo A."/>
            <person name="LaButti K."/>
            <person name="Larrondo L.F."/>
            <person name="Lindquist E."/>
            <person name="Ling A."/>
            <person name="Lombard V."/>
            <person name="Lucas S."/>
            <person name="Lundell T."/>
            <person name="Martin R."/>
            <person name="McLaughlin D.J."/>
            <person name="Morgenstern I."/>
            <person name="Morin E."/>
            <person name="Murat C."/>
            <person name="Nagy L.G."/>
            <person name="Nolan M."/>
            <person name="Ohm R.A."/>
            <person name="Patyshakuliyeva A."/>
            <person name="Rokas A."/>
            <person name="Ruiz-Duenas F.J."/>
            <person name="Sabat G."/>
            <person name="Salamov A."/>
            <person name="Samejima M."/>
            <person name="Schmutz J."/>
            <person name="Slot J.C."/>
            <person name="St John F."/>
            <person name="Stenlid J."/>
            <person name="Sun H."/>
            <person name="Sun S."/>
            <person name="Syed K."/>
            <person name="Tsang A."/>
            <person name="Wiebenga A."/>
            <person name="Young D."/>
            <person name="Pisabarro A."/>
            <person name="Eastwood D.C."/>
            <person name="Martin F."/>
            <person name="Cullen D."/>
            <person name="Grigoriev I.V."/>
            <person name="Hibbett D.S."/>
        </authorList>
    </citation>
    <scope>NUCLEOTIDE SEQUENCE</scope>
    <source>
        <strain evidence="9">FP-58527</strain>
    </source>
</reference>
<evidence type="ECO:0000256" key="2">
    <source>
        <dbReference type="ARBA" id="ARBA00010869"/>
    </source>
</evidence>
<evidence type="ECO:0000256" key="1">
    <source>
        <dbReference type="ARBA" id="ARBA00001933"/>
    </source>
</evidence>
<dbReference type="GO" id="GO:0006567">
    <property type="term" value="P:L-threonine catabolic process"/>
    <property type="evidence" value="ECO:0007669"/>
    <property type="project" value="TreeGrafter"/>
</dbReference>
<keyword evidence="9" id="KW-1185">Reference proteome</keyword>
<dbReference type="InterPro" id="IPR050147">
    <property type="entry name" value="Ser/Thr_Dehydratase"/>
</dbReference>